<evidence type="ECO:0000259" key="1">
    <source>
        <dbReference type="PROSITE" id="PS51707"/>
    </source>
</evidence>
<organism evidence="2 3">
    <name type="scientific">Terriglobus saanensis (strain ATCC BAA-1853 / DSM 23119 / SP1PR4)</name>
    <dbReference type="NCBI Taxonomy" id="401053"/>
    <lineage>
        <taxon>Bacteria</taxon>
        <taxon>Pseudomonadati</taxon>
        <taxon>Acidobacteriota</taxon>
        <taxon>Terriglobia</taxon>
        <taxon>Terriglobales</taxon>
        <taxon>Acidobacteriaceae</taxon>
        <taxon>Terriglobus</taxon>
    </lineage>
</organism>
<dbReference type="OrthoDB" id="116396at2"/>
<evidence type="ECO:0000313" key="2">
    <source>
        <dbReference type="EMBL" id="ADV82699.1"/>
    </source>
</evidence>
<dbReference type="Gene3D" id="2.40.320.10">
    <property type="entry name" value="Hypothetical Protein Pfu-838710-001"/>
    <property type="match status" value="1"/>
</dbReference>
<sequence length="203" mass="23073">MVASEIELKFVVPNARAFHDRVLASGFLLKTPRTMERNSLFDTEERSLRGKKQVLRLRQYGDIWTLTHKRPTDALAEQESLRYKFRRETETTIEDGEAMGAVFIELGYRPVFRYEKFRTEFVDANGGGAVVLDETPIGVFAEAEGEPAWIEQTVEKLGVPAEACFTESYGKMFEDWQRRTGSSALNMTFDEVQADAERAATVS</sequence>
<feature type="domain" description="CYTH" evidence="1">
    <location>
        <begin position="3"/>
        <end position="175"/>
    </location>
</feature>
<dbReference type="PROSITE" id="PS51707">
    <property type="entry name" value="CYTH"/>
    <property type="match status" value="1"/>
</dbReference>
<gene>
    <name evidence="2" type="ordered locus">AciPR4_1893</name>
</gene>
<name>E8V5U0_TERSS</name>
<keyword evidence="3" id="KW-1185">Reference proteome</keyword>
<dbReference type="KEGG" id="tsa:AciPR4_1893"/>
<accession>E8V5U0</accession>
<reference evidence="2 3" key="1">
    <citation type="journal article" date="2012" name="Stand. Genomic Sci.">
        <title>Complete genome sequence of Terriglobus saanensis type strain SP1PR4(T), an Acidobacteria from tundra soil.</title>
        <authorList>
            <person name="Rawat S.R."/>
            <person name="Mannisto M.K."/>
            <person name="Starovoytov V."/>
            <person name="Goodwin L."/>
            <person name="Nolan M."/>
            <person name="Hauser L."/>
            <person name="Land M."/>
            <person name="Davenport K.W."/>
            <person name="Woyke T."/>
            <person name="Haggblom M.M."/>
        </authorList>
    </citation>
    <scope>NUCLEOTIDE SEQUENCE</scope>
    <source>
        <strain evidence="3">ATCC BAA-1853 / DSM 23119 / SP1PR4</strain>
    </source>
</reference>
<dbReference type="InterPro" id="IPR023577">
    <property type="entry name" value="CYTH_domain"/>
</dbReference>
<protein>
    <submittedName>
        <fullName evidence="2">Adenylate cyclase</fullName>
    </submittedName>
</protein>
<dbReference type="HOGENOM" id="CLU_105244_0_0_0"/>
<dbReference type="eggNOG" id="COG1437">
    <property type="taxonomic scope" value="Bacteria"/>
</dbReference>
<dbReference type="STRING" id="401053.AciPR4_1893"/>
<evidence type="ECO:0000313" key="3">
    <source>
        <dbReference type="Proteomes" id="UP000006844"/>
    </source>
</evidence>
<dbReference type="Pfam" id="PF01928">
    <property type="entry name" value="CYTH"/>
    <property type="match status" value="1"/>
</dbReference>
<dbReference type="EMBL" id="CP002467">
    <property type="protein sequence ID" value="ADV82699.1"/>
    <property type="molecule type" value="Genomic_DNA"/>
</dbReference>
<dbReference type="InterPro" id="IPR033469">
    <property type="entry name" value="CYTH-like_dom_sf"/>
</dbReference>
<proteinExistence type="predicted"/>
<dbReference type="InterPro" id="IPR008173">
    <property type="entry name" value="Adenylyl_cyclase_CyaB"/>
</dbReference>
<dbReference type="SMART" id="SM01118">
    <property type="entry name" value="CYTH"/>
    <property type="match status" value="1"/>
</dbReference>
<dbReference type="AlphaFoldDB" id="E8V5U0"/>
<dbReference type="CDD" id="cd07890">
    <property type="entry name" value="CYTH-like_AC_IV-like"/>
    <property type="match status" value="1"/>
</dbReference>
<dbReference type="SUPFAM" id="SSF55154">
    <property type="entry name" value="CYTH-like phosphatases"/>
    <property type="match status" value="1"/>
</dbReference>
<dbReference type="RefSeq" id="WP_013568432.1">
    <property type="nucleotide sequence ID" value="NC_014963.1"/>
</dbReference>
<dbReference type="Proteomes" id="UP000006844">
    <property type="component" value="Chromosome"/>
</dbReference>